<organism evidence="2 3">
    <name type="scientific">Pleurodeles waltl</name>
    <name type="common">Iberian ribbed newt</name>
    <dbReference type="NCBI Taxonomy" id="8319"/>
    <lineage>
        <taxon>Eukaryota</taxon>
        <taxon>Metazoa</taxon>
        <taxon>Chordata</taxon>
        <taxon>Craniata</taxon>
        <taxon>Vertebrata</taxon>
        <taxon>Euteleostomi</taxon>
        <taxon>Amphibia</taxon>
        <taxon>Batrachia</taxon>
        <taxon>Caudata</taxon>
        <taxon>Salamandroidea</taxon>
        <taxon>Salamandridae</taxon>
        <taxon>Pleurodelinae</taxon>
        <taxon>Pleurodeles</taxon>
    </lineage>
</organism>
<keyword evidence="3" id="KW-1185">Reference proteome</keyword>
<dbReference type="Proteomes" id="UP001066276">
    <property type="component" value="Chromosome 3_1"/>
</dbReference>
<gene>
    <name evidence="2" type="ORF">NDU88_002975</name>
</gene>
<evidence type="ECO:0000313" key="2">
    <source>
        <dbReference type="EMBL" id="KAJ1186192.1"/>
    </source>
</evidence>
<proteinExistence type="predicted"/>
<reference evidence="2" key="1">
    <citation type="journal article" date="2022" name="bioRxiv">
        <title>Sequencing and chromosome-scale assembly of the giantPleurodeles waltlgenome.</title>
        <authorList>
            <person name="Brown T."/>
            <person name="Elewa A."/>
            <person name="Iarovenko S."/>
            <person name="Subramanian E."/>
            <person name="Araus A.J."/>
            <person name="Petzold A."/>
            <person name="Susuki M."/>
            <person name="Suzuki K.-i.T."/>
            <person name="Hayashi T."/>
            <person name="Toyoda A."/>
            <person name="Oliveira C."/>
            <person name="Osipova E."/>
            <person name="Leigh N.D."/>
            <person name="Simon A."/>
            <person name="Yun M.H."/>
        </authorList>
    </citation>
    <scope>NUCLEOTIDE SEQUENCE</scope>
    <source>
        <strain evidence="2">20211129_DDA</strain>
        <tissue evidence="2">Liver</tissue>
    </source>
</reference>
<dbReference type="AlphaFoldDB" id="A0AAV7UB38"/>
<feature type="region of interest" description="Disordered" evidence="1">
    <location>
        <begin position="1"/>
        <end position="40"/>
    </location>
</feature>
<accession>A0AAV7UB38</accession>
<evidence type="ECO:0000313" key="3">
    <source>
        <dbReference type="Proteomes" id="UP001066276"/>
    </source>
</evidence>
<feature type="compositionally biased region" description="Polar residues" evidence="1">
    <location>
        <begin position="20"/>
        <end position="40"/>
    </location>
</feature>
<name>A0AAV7UB38_PLEWA</name>
<comment type="caution">
    <text evidence="2">The sequence shown here is derived from an EMBL/GenBank/DDBJ whole genome shotgun (WGS) entry which is preliminary data.</text>
</comment>
<evidence type="ECO:0000256" key="1">
    <source>
        <dbReference type="SAM" id="MobiDB-lite"/>
    </source>
</evidence>
<sequence>MVRPAVLGPPLPVVTEDKSGPQQECGSTQKARTGGNTSWQLLGSVDPEQAVWGETARLRRWVFLLVVATVGRDTSPEVPGGIAEEVGGRAQSGALPPIAKRLEEEQASCTPGPIRPRWAR</sequence>
<protein>
    <submittedName>
        <fullName evidence="2">Uncharacterized protein</fullName>
    </submittedName>
</protein>
<dbReference type="EMBL" id="JANPWB010000005">
    <property type="protein sequence ID" value="KAJ1186192.1"/>
    <property type="molecule type" value="Genomic_DNA"/>
</dbReference>